<keyword evidence="5" id="KW-0508">mRNA splicing</keyword>
<dbReference type="GO" id="GO:0006376">
    <property type="term" value="P:mRNA splice site recognition"/>
    <property type="evidence" value="ECO:0007669"/>
    <property type="project" value="TreeGrafter"/>
</dbReference>
<evidence type="ECO:0000256" key="6">
    <source>
        <dbReference type="ARBA" id="ARBA00023242"/>
    </source>
</evidence>
<evidence type="ECO:0000256" key="3">
    <source>
        <dbReference type="ARBA" id="ARBA00022664"/>
    </source>
</evidence>
<accession>A0A1Y3BYE7</accession>
<comment type="caution">
    <text evidence="9">The sequence shown here is derived from an EMBL/GenBank/DDBJ whole genome shotgun (WGS) entry which is preliminary data.</text>
</comment>
<sequence length="103" mass="11800">MHKLMRKNESRVIVLRNMVAAEDVDDQLESEVTDECGKYGIVKKERQSEDEEAEIVVKIFVEFTSLLEAVKGRDALNGRYFAGRLVKAELYDQILYDDNDLSG</sequence>
<gene>
    <name evidence="9" type="ORF">BLA29_005943</name>
</gene>
<comment type="similarity">
    <text evidence="2">Belongs to the RRM half pint family.</text>
</comment>
<dbReference type="GO" id="GO:0071011">
    <property type="term" value="C:precatalytic spliceosome"/>
    <property type="evidence" value="ECO:0007669"/>
    <property type="project" value="TreeGrafter"/>
</dbReference>
<dbReference type="SUPFAM" id="SSF54928">
    <property type="entry name" value="RNA-binding domain, RBD"/>
    <property type="match status" value="1"/>
</dbReference>
<dbReference type="OrthoDB" id="20943at2759"/>
<dbReference type="Gene3D" id="3.30.70.330">
    <property type="match status" value="1"/>
</dbReference>
<keyword evidence="10" id="KW-1185">Reference proteome</keyword>
<evidence type="ECO:0000313" key="10">
    <source>
        <dbReference type="Proteomes" id="UP000194236"/>
    </source>
</evidence>
<comment type="subcellular location">
    <subcellularLocation>
        <location evidence="1">Nucleus</location>
    </subcellularLocation>
</comment>
<keyword evidence="6" id="KW-0539">Nucleus</keyword>
<dbReference type="FunFam" id="3.30.70.330:FF:000382">
    <property type="entry name" value="G-patch domain-containing protein"/>
    <property type="match status" value="1"/>
</dbReference>
<evidence type="ECO:0000256" key="2">
    <source>
        <dbReference type="ARBA" id="ARBA00005987"/>
    </source>
</evidence>
<dbReference type="EMBL" id="MUJZ01000756">
    <property type="protein sequence ID" value="OTF84095.1"/>
    <property type="molecule type" value="Genomic_DNA"/>
</dbReference>
<dbReference type="GO" id="GO:0000380">
    <property type="term" value="P:alternative mRNA splicing, via spliceosome"/>
    <property type="evidence" value="ECO:0007669"/>
    <property type="project" value="TreeGrafter"/>
</dbReference>
<proteinExistence type="inferred from homology"/>
<dbReference type="InterPro" id="IPR051974">
    <property type="entry name" value="PUF60_regulator"/>
</dbReference>
<organism evidence="9 10">
    <name type="scientific">Euroglyphus maynei</name>
    <name type="common">Mayne's house dust mite</name>
    <dbReference type="NCBI Taxonomy" id="6958"/>
    <lineage>
        <taxon>Eukaryota</taxon>
        <taxon>Metazoa</taxon>
        <taxon>Ecdysozoa</taxon>
        <taxon>Arthropoda</taxon>
        <taxon>Chelicerata</taxon>
        <taxon>Arachnida</taxon>
        <taxon>Acari</taxon>
        <taxon>Acariformes</taxon>
        <taxon>Sarcoptiformes</taxon>
        <taxon>Astigmata</taxon>
        <taxon>Psoroptidia</taxon>
        <taxon>Analgoidea</taxon>
        <taxon>Pyroglyphidae</taxon>
        <taxon>Pyroglyphinae</taxon>
        <taxon>Euroglyphus</taxon>
    </lineage>
</organism>
<dbReference type="PANTHER" id="PTHR47330">
    <property type="entry name" value="POLY(U)-BINDING-SPLICING FACTOR PUF60-B-RELATED"/>
    <property type="match status" value="1"/>
</dbReference>
<reference evidence="9 10" key="1">
    <citation type="submission" date="2017-03" db="EMBL/GenBank/DDBJ databases">
        <title>Genome Survey of Euroglyphus maynei.</title>
        <authorList>
            <person name="Arlian L.G."/>
            <person name="Morgan M.S."/>
            <person name="Rider S.D."/>
        </authorList>
    </citation>
    <scope>NUCLEOTIDE SEQUENCE [LARGE SCALE GENOMIC DNA]</scope>
    <source>
        <strain evidence="9">Arlian Lab</strain>
        <tissue evidence="9">Whole body</tissue>
    </source>
</reference>
<dbReference type="GO" id="GO:0000381">
    <property type="term" value="P:regulation of alternative mRNA splicing, via spliceosome"/>
    <property type="evidence" value="ECO:0007669"/>
    <property type="project" value="TreeGrafter"/>
</dbReference>
<evidence type="ECO:0000313" key="9">
    <source>
        <dbReference type="EMBL" id="OTF84095.1"/>
    </source>
</evidence>
<dbReference type="GO" id="GO:0071013">
    <property type="term" value="C:catalytic step 2 spliceosome"/>
    <property type="evidence" value="ECO:0007669"/>
    <property type="project" value="TreeGrafter"/>
</dbReference>
<evidence type="ECO:0000256" key="4">
    <source>
        <dbReference type="ARBA" id="ARBA00022884"/>
    </source>
</evidence>
<evidence type="ECO:0000259" key="8">
    <source>
        <dbReference type="PROSITE" id="PS50102"/>
    </source>
</evidence>
<name>A0A1Y3BYE7_EURMA</name>
<dbReference type="AlphaFoldDB" id="A0A1Y3BYE7"/>
<evidence type="ECO:0000256" key="1">
    <source>
        <dbReference type="ARBA" id="ARBA00004123"/>
    </source>
</evidence>
<dbReference type="InterPro" id="IPR003954">
    <property type="entry name" value="RRM_euk-type"/>
</dbReference>
<evidence type="ECO:0000256" key="7">
    <source>
        <dbReference type="PROSITE-ProRule" id="PRU00176"/>
    </source>
</evidence>
<dbReference type="PANTHER" id="PTHR47330:SF1">
    <property type="entry name" value="POLY(U)-BINDING-SPLICING FACTOR PUF60"/>
    <property type="match status" value="1"/>
</dbReference>
<keyword evidence="3" id="KW-0507">mRNA processing</keyword>
<protein>
    <recommendedName>
        <fullName evidence="8">RRM domain-containing protein</fullName>
    </recommendedName>
</protein>
<dbReference type="InterPro" id="IPR035979">
    <property type="entry name" value="RBD_domain_sf"/>
</dbReference>
<feature type="domain" description="RRM" evidence="8">
    <location>
        <begin position="11"/>
        <end position="93"/>
    </location>
</feature>
<dbReference type="SMART" id="SM00361">
    <property type="entry name" value="RRM_1"/>
    <property type="match status" value="1"/>
</dbReference>
<dbReference type="InterPro" id="IPR000504">
    <property type="entry name" value="RRM_dom"/>
</dbReference>
<dbReference type="Proteomes" id="UP000194236">
    <property type="component" value="Unassembled WGS sequence"/>
</dbReference>
<dbReference type="GO" id="GO:0003723">
    <property type="term" value="F:RNA binding"/>
    <property type="evidence" value="ECO:0007669"/>
    <property type="project" value="UniProtKB-UniRule"/>
</dbReference>
<keyword evidence="4 7" id="KW-0694">RNA-binding</keyword>
<dbReference type="InterPro" id="IPR012677">
    <property type="entry name" value="Nucleotide-bd_a/b_plait_sf"/>
</dbReference>
<evidence type="ECO:0000256" key="5">
    <source>
        <dbReference type="ARBA" id="ARBA00023187"/>
    </source>
</evidence>
<dbReference type="PROSITE" id="PS50102">
    <property type="entry name" value="RRM"/>
    <property type="match status" value="1"/>
</dbReference>